<gene>
    <name evidence="8" type="ORF">MAR_015926</name>
</gene>
<dbReference type="InterPro" id="IPR027417">
    <property type="entry name" value="P-loop_NTPase"/>
</dbReference>
<dbReference type="SUPFAM" id="SSF52540">
    <property type="entry name" value="P-loop containing nucleoside triphosphate hydrolases"/>
    <property type="match status" value="1"/>
</dbReference>
<dbReference type="Gene3D" id="1.10.3380.20">
    <property type="match status" value="1"/>
</dbReference>
<feature type="domain" description="Helicase C-terminal" evidence="7">
    <location>
        <begin position="85"/>
        <end position="259"/>
    </location>
</feature>
<evidence type="ECO:0000256" key="6">
    <source>
        <dbReference type="SAM" id="MobiDB-lite"/>
    </source>
</evidence>
<evidence type="ECO:0000256" key="3">
    <source>
        <dbReference type="ARBA" id="ARBA00022806"/>
    </source>
</evidence>
<evidence type="ECO:0000256" key="1">
    <source>
        <dbReference type="ARBA" id="ARBA00022741"/>
    </source>
</evidence>
<keyword evidence="2" id="KW-0378">Hydrolase</keyword>
<dbReference type="CDD" id="cd18795">
    <property type="entry name" value="SF2_C_Ski2"/>
    <property type="match status" value="1"/>
</dbReference>
<comment type="catalytic activity">
    <reaction evidence="5">
        <text>ATP + H2O = ADP + phosphate + H(+)</text>
        <dbReference type="Rhea" id="RHEA:13065"/>
        <dbReference type="ChEBI" id="CHEBI:15377"/>
        <dbReference type="ChEBI" id="CHEBI:15378"/>
        <dbReference type="ChEBI" id="CHEBI:30616"/>
        <dbReference type="ChEBI" id="CHEBI:43474"/>
        <dbReference type="ChEBI" id="CHEBI:456216"/>
        <dbReference type="EC" id="5.6.2.4"/>
    </reaction>
</comment>
<dbReference type="SUPFAM" id="SSF158702">
    <property type="entry name" value="Sec63 N-terminal domain-like"/>
    <property type="match status" value="1"/>
</dbReference>
<evidence type="ECO:0000256" key="4">
    <source>
        <dbReference type="ARBA" id="ARBA00022840"/>
    </source>
</evidence>
<sequence length="612" mass="67516">MHMLKEILHMLGEGGSRGSTLEATLLKILHSAGGATQVQLTEFVKLTDNIYKVEPKALGSDDQITHDRVVNFEYKPEMVKVDPDHLLGLVLEVVPQNSCLLFCPTKKNFRRVERKALLKELYSDSEGRMCPTLQYTIHYGVAYHHSGLTTDERKLIEEAYSEGILCLLACTSTLAAGVNLPAKRVILRSPYVGQSFLSRSQYKQMVGRAGRAGIDSSGESILVCKATDKNKVVDLLSCPIEKCHSSLVYDGGRGIRSLLLSTIGLKVTTTTEDVFRFTNRSLAHIQQSALNVSMATLCQESLQKLIDSGLVLQTKSLSEEPEKGESVIHSLEVTPLGKATFKGPIDPDFAGLLYADLKQAEESIVLSTHLHLLYLVTPYDVVTTMNPSWHIYFNQYGTFDQSELKVASLIGVPESYVAKRAAMQKSRLKVNEFVVKRFYLTLMLYDLWREKSVWEVAEKFEQPRGFIQNLLSGAASFASCVAHFCQDLLGNFVRRLSYCVTIELIPLMEIPGVKLGRARLMFAAGYKTLSSVAAAKPEDLVKAVQYMPRKVAKQIVASSQLVLSEKKDAMMEEVDALVSVPKGVEPTGTMATIPTPAPVTPAPDSQASDING</sequence>
<dbReference type="Proteomes" id="UP001164746">
    <property type="component" value="Chromosome 12"/>
</dbReference>
<evidence type="ECO:0000256" key="5">
    <source>
        <dbReference type="ARBA" id="ARBA00048988"/>
    </source>
</evidence>
<dbReference type="Pfam" id="PF00271">
    <property type="entry name" value="Helicase_C"/>
    <property type="match status" value="1"/>
</dbReference>
<dbReference type="InterPro" id="IPR046931">
    <property type="entry name" value="HTH_61"/>
</dbReference>
<evidence type="ECO:0000259" key="7">
    <source>
        <dbReference type="PROSITE" id="PS51194"/>
    </source>
</evidence>
<keyword evidence="3" id="KW-0347">Helicase</keyword>
<keyword evidence="4" id="KW-0067">ATP-binding</keyword>
<dbReference type="Pfam" id="PF20470">
    <property type="entry name" value="HTH_61"/>
    <property type="match status" value="1"/>
</dbReference>
<dbReference type="Gene3D" id="3.40.50.300">
    <property type="entry name" value="P-loop containing nucleotide triphosphate hydrolases"/>
    <property type="match status" value="1"/>
</dbReference>
<evidence type="ECO:0000256" key="2">
    <source>
        <dbReference type="ARBA" id="ARBA00022801"/>
    </source>
</evidence>
<proteinExistence type="predicted"/>
<keyword evidence="1" id="KW-0547">Nucleotide-binding</keyword>
<dbReference type="PANTHER" id="PTHR47961">
    <property type="entry name" value="DNA POLYMERASE THETA, PUTATIVE (AFU_ORTHOLOGUE AFUA_1G05260)-RELATED"/>
    <property type="match status" value="1"/>
</dbReference>
<dbReference type="PANTHER" id="PTHR47961:SF12">
    <property type="entry name" value="HELICASE POLQ-LIKE"/>
    <property type="match status" value="1"/>
</dbReference>
<reference evidence="8" key="1">
    <citation type="submission" date="2022-11" db="EMBL/GenBank/DDBJ databases">
        <title>Centuries of genome instability and evolution in soft-shell clam transmissible cancer (bioRxiv).</title>
        <authorList>
            <person name="Hart S.F.M."/>
            <person name="Yonemitsu M.A."/>
            <person name="Giersch R.M."/>
            <person name="Beal B.F."/>
            <person name="Arriagada G."/>
            <person name="Davis B.W."/>
            <person name="Ostrander E.A."/>
            <person name="Goff S.P."/>
            <person name="Metzger M.J."/>
        </authorList>
    </citation>
    <scope>NUCLEOTIDE SEQUENCE</scope>
    <source>
        <strain evidence="8">MELC-2E11</strain>
        <tissue evidence="8">Siphon/mantle</tissue>
    </source>
</reference>
<dbReference type="EMBL" id="CP111023">
    <property type="protein sequence ID" value="WAR21952.1"/>
    <property type="molecule type" value="Genomic_DNA"/>
</dbReference>
<dbReference type="InterPro" id="IPR001650">
    <property type="entry name" value="Helicase_C-like"/>
</dbReference>
<dbReference type="InterPro" id="IPR048960">
    <property type="entry name" value="POLQ-like_helical"/>
</dbReference>
<accession>A0ABY7FIJ7</accession>
<keyword evidence="9" id="KW-1185">Reference proteome</keyword>
<protein>
    <submittedName>
        <fullName evidence="8">HELQ-like protein</fullName>
    </submittedName>
</protein>
<dbReference type="Gene3D" id="1.10.150.20">
    <property type="entry name" value="5' to 3' exonuclease, C-terminal subdomain"/>
    <property type="match status" value="1"/>
</dbReference>
<organism evidence="8 9">
    <name type="scientific">Mya arenaria</name>
    <name type="common">Soft-shell clam</name>
    <dbReference type="NCBI Taxonomy" id="6604"/>
    <lineage>
        <taxon>Eukaryota</taxon>
        <taxon>Metazoa</taxon>
        <taxon>Spiralia</taxon>
        <taxon>Lophotrochozoa</taxon>
        <taxon>Mollusca</taxon>
        <taxon>Bivalvia</taxon>
        <taxon>Autobranchia</taxon>
        <taxon>Heteroconchia</taxon>
        <taxon>Euheterodonta</taxon>
        <taxon>Imparidentia</taxon>
        <taxon>Neoheterodontei</taxon>
        <taxon>Myida</taxon>
        <taxon>Myoidea</taxon>
        <taxon>Myidae</taxon>
        <taxon>Mya</taxon>
    </lineage>
</organism>
<dbReference type="InterPro" id="IPR050474">
    <property type="entry name" value="Hel308_SKI2-like"/>
</dbReference>
<dbReference type="SMART" id="SM00490">
    <property type="entry name" value="HELICc"/>
    <property type="match status" value="1"/>
</dbReference>
<evidence type="ECO:0000313" key="8">
    <source>
        <dbReference type="EMBL" id="WAR21952.1"/>
    </source>
</evidence>
<dbReference type="Pfam" id="PF21099">
    <property type="entry name" value="POLQ_helical"/>
    <property type="match status" value="1"/>
</dbReference>
<dbReference type="PROSITE" id="PS51194">
    <property type="entry name" value="HELICASE_CTER"/>
    <property type="match status" value="1"/>
</dbReference>
<evidence type="ECO:0000313" key="9">
    <source>
        <dbReference type="Proteomes" id="UP001164746"/>
    </source>
</evidence>
<feature type="region of interest" description="Disordered" evidence="6">
    <location>
        <begin position="587"/>
        <end position="612"/>
    </location>
</feature>
<name>A0ABY7FIJ7_MYAAR</name>